<evidence type="ECO:0000313" key="4">
    <source>
        <dbReference type="Proteomes" id="UP000252733"/>
    </source>
</evidence>
<organism evidence="3 4">
    <name type="scientific">Marinilabilia salmonicolor</name>
    <dbReference type="NCBI Taxonomy" id="989"/>
    <lineage>
        <taxon>Bacteria</taxon>
        <taxon>Pseudomonadati</taxon>
        <taxon>Bacteroidota</taxon>
        <taxon>Bacteroidia</taxon>
        <taxon>Marinilabiliales</taxon>
        <taxon>Marinilabiliaceae</taxon>
        <taxon>Marinilabilia</taxon>
    </lineage>
</organism>
<dbReference type="PANTHER" id="PTHR37423:SF2">
    <property type="entry name" value="MEMBRANE-BOUND LYTIC MUREIN TRANSGLYCOSYLASE C"/>
    <property type="match status" value="1"/>
</dbReference>
<proteinExistence type="inferred from homology"/>
<dbReference type="InterPro" id="IPR008258">
    <property type="entry name" value="Transglycosylase_SLT_dom_1"/>
</dbReference>
<gene>
    <name evidence="3" type="ORF">DFO77_108110</name>
</gene>
<dbReference type="Pfam" id="PF01464">
    <property type="entry name" value="SLT"/>
    <property type="match status" value="1"/>
</dbReference>
<dbReference type="SUPFAM" id="SSF53955">
    <property type="entry name" value="Lysozyme-like"/>
    <property type="match status" value="1"/>
</dbReference>
<dbReference type="EMBL" id="QPIZ01000008">
    <property type="protein sequence ID" value="RCW36668.1"/>
    <property type="molecule type" value="Genomic_DNA"/>
</dbReference>
<dbReference type="Gene3D" id="1.10.530.10">
    <property type="match status" value="1"/>
</dbReference>
<comment type="caution">
    <text evidence="3">The sequence shown here is derived from an EMBL/GenBank/DDBJ whole genome shotgun (WGS) entry which is preliminary data.</text>
</comment>
<comment type="similarity">
    <text evidence="1">Belongs to the transglycosylase Slt family.</text>
</comment>
<evidence type="ECO:0000256" key="1">
    <source>
        <dbReference type="ARBA" id="ARBA00007734"/>
    </source>
</evidence>
<dbReference type="Proteomes" id="UP000252733">
    <property type="component" value="Unassembled WGS sequence"/>
</dbReference>
<keyword evidence="4" id="KW-1185">Reference proteome</keyword>
<reference evidence="3 4" key="1">
    <citation type="submission" date="2018-07" db="EMBL/GenBank/DDBJ databases">
        <title>Freshwater and sediment microbial communities from various areas in North America, analyzing microbe dynamics in response to fracking.</title>
        <authorList>
            <person name="Lamendella R."/>
        </authorList>
    </citation>
    <scope>NUCLEOTIDE SEQUENCE [LARGE SCALE GENOMIC DNA]</scope>
    <source>
        <strain evidence="3 4">160A</strain>
    </source>
</reference>
<name>A0A368V6D0_9BACT</name>
<dbReference type="InterPro" id="IPR023346">
    <property type="entry name" value="Lysozyme-like_dom_sf"/>
</dbReference>
<evidence type="ECO:0000259" key="2">
    <source>
        <dbReference type="Pfam" id="PF01464"/>
    </source>
</evidence>
<feature type="domain" description="Transglycosylase SLT" evidence="2">
    <location>
        <begin position="115"/>
        <end position="220"/>
    </location>
</feature>
<sequence length="340" mass="39100">MTTRNQLKTFKFLSGSALLLAAIFAWGLFTYSAEPEKQPTEPDPTHFEQFQSEYNIFSLPVPKNPTFAGEAVPIERTYIRESLDRELLVNTYWQSQTLLFIKRAAKYFPTIEPILKEEGVPEDFKYLALAESALIIRAVSPAGAAGPWQFMKGAGNDYGLEINSQVDERYHLEKATRAASRFLKSSYEKFGSWTLAAAAYNAGRSHVIRQLDRQQTNNYYDLLLNEETGRYVYRIIAIKEILEDPVSYGFHVKERDLYHMEPTYIVEVDSTISNFATFAREFGLSYKELKDLNPWLRDDHLTNSRGKTYEIKIPEEGAFLRRDFQKTGTSASELDEQTQQ</sequence>
<dbReference type="PANTHER" id="PTHR37423">
    <property type="entry name" value="SOLUBLE LYTIC MUREIN TRANSGLYCOSYLASE-RELATED"/>
    <property type="match status" value="1"/>
</dbReference>
<accession>A0A368V6D0</accession>
<protein>
    <submittedName>
        <fullName evidence="3">Transglycosylase-like protein with SLT domain</fullName>
    </submittedName>
</protein>
<dbReference type="CDD" id="cd16894">
    <property type="entry name" value="MltD-like"/>
    <property type="match status" value="1"/>
</dbReference>
<dbReference type="RefSeq" id="WP_114436890.1">
    <property type="nucleotide sequence ID" value="NZ_QPIZ01000008.1"/>
</dbReference>
<dbReference type="AlphaFoldDB" id="A0A368V6D0"/>
<evidence type="ECO:0000313" key="3">
    <source>
        <dbReference type="EMBL" id="RCW36668.1"/>
    </source>
</evidence>